<gene>
    <name evidence="2" type="ORF">KJ970_03645</name>
</gene>
<dbReference type="EMBL" id="JAHJDP010000023">
    <property type="protein sequence ID" value="MBU2689995.1"/>
    <property type="molecule type" value="Genomic_DNA"/>
</dbReference>
<evidence type="ECO:0000313" key="3">
    <source>
        <dbReference type="Proteomes" id="UP000777784"/>
    </source>
</evidence>
<organism evidence="2 3">
    <name type="scientific">Eiseniibacteriota bacterium</name>
    <dbReference type="NCBI Taxonomy" id="2212470"/>
    <lineage>
        <taxon>Bacteria</taxon>
        <taxon>Candidatus Eiseniibacteriota</taxon>
    </lineage>
</organism>
<comment type="caution">
    <text evidence="2">The sequence shown here is derived from an EMBL/GenBank/DDBJ whole genome shotgun (WGS) entry which is preliminary data.</text>
</comment>
<name>A0A948W5H3_UNCEI</name>
<evidence type="ECO:0000313" key="2">
    <source>
        <dbReference type="EMBL" id="MBU2689995.1"/>
    </source>
</evidence>
<protein>
    <submittedName>
        <fullName evidence="2">Helix-turn-helix domain-containing protein</fullName>
    </submittedName>
</protein>
<evidence type="ECO:0000259" key="1">
    <source>
        <dbReference type="Pfam" id="PF12728"/>
    </source>
</evidence>
<dbReference type="InterPro" id="IPR009061">
    <property type="entry name" value="DNA-bd_dom_put_sf"/>
</dbReference>
<dbReference type="Gene3D" id="1.10.1660.10">
    <property type="match status" value="1"/>
</dbReference>
<dbReference type="InterPro" id="IPR041657">
    <property type="entry name" value="HTH_17"/>
</dbReference>
<proteinExistence type="predicted"/>
<accession>A0A948W5H3</accession>
<reference evidence="2" key="1">
    <citation type="submission" date="2021-05" db="EMBL/GenBank/DDBJ databases">
        <title>Energy efficiency and biological interactions define the core microbiome of deep oligotrophic groundwater.</title>
        <authorList>
            <person name="Mehrshad M."/>
            <person name="Lopez-Fernandez M."/>
            <person name="Bell E."/>
            <person name="Bernier-Latmani R."/>
            <person name="Bertilsson S."/>
            <person name="Dopson M."/>
        </authorList>
    </citation>
    <scope>NUCLEOTIDE SEQUENCE</scope>
    <source>
        <strain evidence="2">Modern_marine.mb.64</strain>
    </source>
</reference>
<dbReference type="AlphaFoldDB" id="A0A948W5H3"/>
<sequence>MASRSIYSLKEIAQNLGVHPATIVRWIETGKVAVKKKKDSSGHYVFTGADIKKFKAHKNAIHPVA</sequence>
<dbReference type="SUPFAM" id="SSF46955">
    <property type="entry name" value="Putative DNA-binding domain"/>
    <property type="match status" value="1"/>
</dbReference>
<dbReference type="Pfam" id="PF12728">
    <property type="entry name" value="HTH_17"/>
    <property type="match status" value="1"/>
</dbReference>
<dbReference type="Proteomes" id="UP000777784">
    <property type="component" value="Unassembled WGS sequence"/>
</dbReference>
<feature type="domain" description="Helix-turn-helix" evidence="1">
    <location>
        <begin position="7"/>
        <end position="56"/>
    </location>
</feature>